<protein>
    <recommendedName>
        <fullName evidence="2 10">Ribonucleoside-diphosphate reductase</fullName>
        <ecNumber evidence="2 10">1.17.4.1</ecNumber>
    </recommendedName>
</protein>
<keyword evidence="7 10" id="KW-0215">Deoxyribonucleotide synthesis</keyword>
<keyword evidence="3" id="KW-0021">Allosteric enzyme</keyword>
<keyword evidence="13" id="KW-1185">Reference proteome</keyword>
<keyword evidence="6 10" id="KW-0560">Oxidoreductase</keyword>
<dbReference type="SUPFAM" id="SSF51998">
    <property type="entry name" value="PFL-like glycyl radical enzymes"/>
    <property type="match status" value="1"/>
</dbReference>
<accession>A0ABV6MBD7</accession>
<dbReference type="PROSITE" id="PS51161">
    <property type="entry name" value="ATP_CONE"/>
    <property type="match status" value="1"/>
</dbReference>
<dbReference type="NCBIfam" id="TIGR02506">
    <property type="entry name" value="NrdE_NrdA"/>
    <property type="match status" value="1"/>
</dbReference>
<dbReference type="InterPro" id="IPR013509">
    <property type="entry name" value="RNR_lsu_N"/>
</dbReference>
<name>A0ABV6MBD7_9ACTN</name>
<evidence type="ECO:0000259" key="11">
    <source>
        <dbReference type="PROSITE" id="PS51161"/>
    </source>
</evidence>
<evidence type="ECO:0000256" key="10">
    <source>
        <dbReference type="RuleBase" id="RU003410"/>
    </source>
</evidence>
<proteinExistence type="inferred from homology"/>
<evidence type="ECO:0000256" key="9">
    <source>
        <dbReference type="PROSITE-ProRule" id="PRU00492"/>
    </source>
</evidence>
<evidence type="ECO:0000256" key="7">
    <source>
        <dbReference type="ARBA" id="ARBA00023116"/>
    </source>
</evidence>
<dbReference type="GO" id="GO:0004748">
    <property type="term" value="F:ribonucleoside-diphosphate reductase activity, thioredoxin disulfide as acceptor"/>
    <property type="evidence" value="ECO:0007669"/>
    <property type="project" value="UniProtKB-EC"/>
</dbReference>
<dbReference type="EC" id="1.17.4.1" evidence="2 10"/>
<evidence type="ECO:0000313" key="12">
    <source>
        <dbReference type="EMBL" id="MFC0531824.1"/>
    </source>
</evidence>
<dbReference type="PANTHER" id="PTHR11573:SF6">
    <property type="entry name" value="RIBONUCLEOSIDE-DIPHOSPHATE REDUCTASE LARGE SUBUNIT"/>
    <property type="match status" value="1"/>
</dbReference>
<evidence type="ECO:0000313" key="13">
    <source>
        <dbReference type="Proteomes" id="UP001589867"/>
    </source>
</evidence>
<dbReference type="Pfam" id="PF02867">
    <property type="entry name" value="Ribonuc_red_lgC"/>
    <property type="match status" value="1"/>
</dbReference>
<dbReference type="PRINTS" id="PR01183">
    <property type="entry name" value="RIBORDTASEM1"/>
</dbReference>
<evidence type="ECO:0000256" key="6">
    <source>
        <dbReference type="ARBA" id="ARBA00023002"/>
    </source>
</evidence>
<dbReference type="InterPro" id="IPR013346">
    <property type="entry name" value="NrdE_NrdA_C"/>
</dbReference>
<dbReference type="Pfam" id="PF03477">
    <property type="entry name" value="ATP-cone"/>
    <property type="match status" value="1"/>
</dbReference>
<dbReference type="Proteomes" id="UP001589867">
    <property type="component" value="Unassembled WGS sequence"/>
</dbReference>
<evidence type="ECO:0000256" key="5">
    <source>
        <dbReference type="ARBA" id="ARBA00022840"/>
    </source>
</evidence>
<comment type="catalytic activity">
    <reaction evidence="8 10">
        <text>a 2'-deoxyribonucleoside 5'-diphosphate + [thioredoxin]-disulfide + H2O = a ribonucleoside 5'-diphosphate + [thioredoxin]-dithiol</text>
        <dbReference type="Rhea" id="RHEA:23252"/>
        <dbReference type="Rhea" id="RHEA-COMP:10698"/>
        <dbReference type="Rhea" id="RHEA-COMP:10700"/>
        <dbReference type="ChEBI" id="CHEBI:15377"/>
        <dbReference type="ChEBI" id="CHEBI:29950"/>
        <dbReference type="ChEBI" id="CHEBI:50058"/>
        <dbReference type="ChEBI" id="CHEBI:57930"/>
        <dbReference type="ChEBI" id="CHEBI:73316"/>
        <dbReference type="EC" id="1.17.4.1"/>
    </reaction>
</comment>
<dbReference type="InterPro" id="IPR005144">
    <property type="entry name" value="ATP-cone_dom"/>
</dbReference>
<evidence type="ECO:0000256" key="1">
    <source>
        <dbReference type="ARBA" id="ARBA00010406"/>
    </source>
</evidence>
<dbReference type="Gene3D" id="3.20.70.20">
    <property type="match status" value="1"/>
</dbReference>
<dbReference type="PANTHER" id="PTHR11573">
    <property type="entry name" value="RIBONUCLEOSIDE-DIPHOSPHATE REDUCTASE LARGE CHAIN"/>
    <property type="match status" value="1"/>
</dbReference>
<dbReference type="InterPro" id="IPR008926">
    <property type="entry name" value="RNR_R1-su_N"/>
</dbReference>
<dbReference type="SUPFAM" id="SSF48168">
    <property type="entry name" value="R1 subunit of ribonucleotide reductase, N-terminal domain"/>
    <property type="match status" value="1"/>
</dbReference>
<dbReference type="EMBL" id="JBHLUH010000061">
    <property type="protein sequence ID" value="MFC0531824.1"/>
    <property type="molecule type" value="Genomic_DNA"/>
</dbReference>
<evidence type="ECO:0000256" key="8">
    <source>
        <dbReference type="ARBA" id="ARBA00047754"/>
    </source>
</evidence>
<dbReference type="RefSeq" id="WP_377257289.1">
    <property type="nucleotide sequence ID" value="NZ_JBHLUH010000061.1"/>
</dbReference>
<feature type="domain" description="ATP-cone" evidence="11">
    <location>
        <begin position="1"/>
        <end position="90"/>
    </location>
</feature>
<dbReference type="Pfam" id="PF00317">
    <property type="entry name" value="Ribonuc_red_lgN"/>
    <property type="match status" value="1"/>
</dbReference>
<dbReference type="CDD" id="cd01679">
    <property type="entry name" value="RNR_I"/>
    <property type="match status" value="1"/>
</dbReference>
<evidence type="ECO:0000256" key="4">
    <source>
        <dbReference type="ARBA" id="ARBA00022741"/>
    </source>
</evidence>
<dbReference type="InterPro" id="IPR000788">
    <property type="entry name" value="RNR_lg_C"/>
</dbReference>
<evidence type="ECO:0000256" key="3">
    <source>
        <dbReference type="ARBA" id="ARBA00022533"/>
    </source>
</evidence>
<sequence>MRIRKRNGDTEPVDVNKIVRAVERCADDLADIDPLRVATKTISGLYDGATTAELDRLSIQTAADMIGEEPQYSRLAARLLAGYIDKEVRGQQVASFSQAMRRNHGLGLIGDETAAFVAANARKLDDAIDATADLRFEYFGLRTVYDRYLLRHPETRLVVETPQYWLLRVACGLSRTPAEAVGFYRLMSSLAYLPSSPTLFNSGTAHTQMSSCFLVDSPKDELDSIYERYAQVAKLSKFAGGIGIAWSRVRGRGALIRGTNGLSNGIVPFLRTLDASVAAVNQGGRRKGAACVYLEPWHPDIEEFLELRDNTGEDARRTHNLNLANWIPDEFMRRVEADGEWSLVDPSDAPELPDLFGAEFDDAYRVAEKKAVKTVKARDLYGRMMRTLAQTGNGWMTFKDAANRLCNQTGAPGNVVHLSNLCTEIVEVSSDGETAVCNLGSVNLAQHVLADGIDWERLRATVRTAVVFLDRVIDINFYPSAQAAASNPRWRPVGLGVMGLQDVFFALRLPFDSPAARELSTRIAEEIYLTALETSAELAERSGPHPAYPETRAAKGDLQPDLWGVEPARAERWTALRARVAAHGLRNSLLVAIAPTATIASIAGCYECIEPQVSNVFKRETLSGEFLQINNALVRELKDRGLWTEAIRAEIKRADGSVQGVAALPAEVRELFRTAWELPQRALIDLAAARSPYVDQSQSLNLFMAAPTIGKLSSMYLYAWKAGLKTTYYLRSRPATRIQQATVAITAPCAEAVACSLENPETCEACQ</sequence>
<keyword evidence="4 9" id="KW-0547">Nucleotide-binding</keyword>
<comment type="function">
    <text evidence="10">Provides the precursors necessary for DNA synthesis. Catalyzes the biosynthesis of deoxyribonucleotides from the corresponding ribonucleotides.</text>
</comment>
<comment type="similarity">
    <text evidence="1 10">Belongs to the ribonucleoside diphosphate reductase large chain family.</text>
</comment>
<evidence type="ECO:0000256" key="2">
    <source>
        <dbReference type="ARBA" id="ARBA00012274"/>
    </source>
</evidence>
<keyword evidence="5 9" id="KW-0067">ATP-binding</keyword>
<comment type="caution">
    <text evidence="12">The sequence shown here is derived from an EMBL/GenBank/DDBJ whole genome shotgun (WGS) entry which is preliminary data.</text>
</comment>
<dbReference type="PROSITE" id="PS00089">
    <property type="entry name" value="RIBORED_LARGE"/>
    <property type="match status" value="1"/>
</dbReference>
<gene>
    <name evidence="12" type="ORF">ACFFIA_29665</name>
</gene>
<organism evidence="12 13">
    <name type="scientific">Phytohabitans kaempferiae</name>
    <dbReference type="NCBI Taxonomy" id="1620943"/>
    <lineage>
        <taxon>Bacteria</taxon>
        <taxon>Bacillati</taxon>
        <taxon>Actinomycetota</taxon>
        <taxon>Actinomycetes</taxon>
        <taxon>Micromonosporales</taxon>
        <taxon>Micromonosporaceae</taxon>
    </lineage>
</organism>
<reference evidence="12 13" key="1">
    <citation type="submission" date="2024-09" db="EMBL/GenBank/DDBJ databases">
        <authorList>
            <person name="Sun Q."/>
            <person name="Mori K."/>
        </authorList>
    </citation>
    <scope>NUCLEOTIDE SEQUENCE [LARGE SCALE GENOMIC DNA]</scope>
    <source>
        <strain evidence="12 13">TBRC 3947</strain>
    </source>
</reference>
<dbReference type="InterPro" id="IPR039718">
    <property type="entry name" value="Rrm1"/>
</dbReference>